<comment type="similarity">
    <text evidence="1">Belongs to the glutamate:Na(+) symporter (ESS) (TC 2.A.27) family.</text>
</comment>
<feature type="transmembrane region" description="Helical" evidence="1">
    <location>
        <begin position="71"/>
        <end position="88"/>
    </location>
</feature>
<dbReference type="EMBL" id="BBMR01000007">
    <property type="protein sequence ID" value="GAL21121.1"/>
    <property type="molecule type" value="Genomic_DNA"/>
</dbReference>
<dbReference type="STRING" id="990268.JCM19235_396"/>
<feature type="transmembrane region" description="Helical" evidence="1">
    <location>
        <begin position="216"/>
        <end position="237"/>
    </location>
</feature>
<feature type="transmembrane region" description="Helical" evidence="1">
    <location>
        <begin position="309"/>
        <end position="330"/>
    </location>
</feature>
<dbReference type="GO" id="GO:0015501">
    <property type="term" value="F:glutamate:sodium symporter activity"/>
    <property type="evidence" value="ECO:0007669"/>
    <property type="project" value="UniProtKB-UniRule"/>
</dbReference>
<keyword evidence="1" id="KW-0472">Membrane</keyword>
<keyword evidence="1" id="KW-0812">Transmembrane</keyword>
<sequence>MSDITLNSVQSLLLALLILWVGARLLSNIKTLSKYHIPSPIIGGILMSLITMALHYSDINITFDLPLKDTLMLMFFASVGLSADLRLLKHGGSALVSFLFCAALFIVFQDILGVTLSSLLNLDPLLGLMAGSITLSGGHGTGAAWASVYNEQLHIPDALEIAMACATFGLVAGGVFGGPLGTRLVERYRLTPSIKQNPHVHTTNANHKSYAGLSNISSYLIAVVVLLLCAVLSGHIHQAIQSSGIHALTLVPNFVYAIVLGIIIGHVPTVRHKLDTIRFEVDKSANLSLGLFLAMALMDLKLWNLFDLALPLLIILVAQLMLTIGFVYWITFRVMGKSYDAAVLAAGHVGFGMGATPTAMMNLKAITGSYGPSPQAYFIVPLVGAFFIDIINLIVIQGYIAFLT</sequence>
<feature type="transmembrane region" description="Helical" evidence="1">
    <location>
        <begin position="95"/>
        <end position="120"/>
    </location>
</feature>
<dbReference type="Proteomes" id="UP000029228">
    <property type="component" value="Unassembled WGS sequence"/>
</dbReference>
<dbReference type="AlphaFoldDB" id="A0A090S0P3"/>
<keyword evidence="1" id="KW-0029">Amino-acid transport</keyword>
<reference evidence="3 4" key="2">
    <citation type="submission" date="2014-09" db="EMBL/GenBank/DDBJ databases">
        <authorList>
            <consortium name="NBRP consortium"/>
            <person name="Sawabe T."/>
            <person name="Meirelles P."/>
            <person name="Nakanishi M."/>
            <person name="Sayaka M."/>
            <person name="Hattori M."/>
            <person name="Ohkuma M."/>
        </authorList>
    </citation>
    <scope>NUCLEOTIDE SEQUENCE [LARGE SCALE GENOMIC DNA]</scope>
    <source>
        <strain evidence="4">JCM19235</strain>
    </source>
</reference>
<comment type="subcellular location">
    <subcellularLocation>
        <location evidence="1">Cell inner membrane</location>
        <topology evidence="1">Multi-pass membrane protein</topology>
    </subcellularLocation>
</comment>
<gene>
    <name evidence="1" type="primary">gltS</name>
    <name evidence="3" type="ORF">JCM19235_396</name>
</gene>
<dbReference type="PANTHER" id="PTHR36178:SF1">
    <property type="entry name" value="SODIUM_GLUTAMATE SYMPORTER"/>
    <property type="match status" value="1"/>
</dbReference>
<evidence type="ECO:0000313" key="4">
    <source>
        <dbReference type="Proteomes" id="UP000029228"/>
    </source>
</evidence>
<keyword evidence="4" id="KW-1185">Reference proteome</keyword>
<dbReference type="PANTHER" id="PTHR36178">
    <property type="entry name" value="SLR0625 PROTEIN"/>
    <property type="match status" value="1"/>
</dbReference>
<keyword evidence="1" id="KW-0769">Symport</keyword>
<feature type="transmembrane region" description="Helical" evidence="1">
    <location>
        <begin position="285"/>
        <end position="303"/>
    </location>
</feature>
<protein>
    <recommendedName>
        <fullName evidence="1 2">Sodium/glutamate symporter</fullName>
    </recommendedName>
</protein>
<feature type="transmembrane region" description="Helical" evidence="1">
    <location>
        <begin position="342"/>
        <end position="363"/>
    </location>
</feature>
<keyword evidence="1" id="KW-1133">Transmembrane helix</keyword>
<comment type="caution">
    <text evidence="3">The sequence shown here is derived from an EMBL/GenBank/DDBJ whole genome shotgun (WGS) entry which is preliminary data.</text>
</comment>
<keyword evidence="1" id="KW-1003">Cell membrane</keyword>
<comment type="function">
    <text evidence="1">Catalyzes the sodium-dependent transport of glutamate.</text>
</comment>
<reference evidence="3 4" key="1">
    <citation type="submission" date="2014-09" db="EMBL/GenBank/DDBJ databases">
        <title>Vibrio maritimus JCM 19235. (C45) whole genome shotgun sequence.</title>
        <authorList>
            <person name="Sawabe T."/>
            <person name="Meirelles P."/>
            <person name="Nakanishi M."/>
            <person name="Sayaka M."/>
            <person name="Hattori M."/>
            <person name="Ohkuma M."/>
        </authorList>
    </citation>
    <scope>NUCLEOTIDE SEQUENCE [LARGE SCALE GENOMIC DNA]</scope>
    <source>
        <strain evidence="4">JCM19235</strain>
    </source>
</reference>
<feature type="transmembrane region" description="Helical" evidence="1">
    <location>
        <begin position="375"/>
        <end position="402"/>
    </location>
</feature>
<keyword evidence="1" id="KW-0997">Cell inner membrane</keyword>
<dbReference type="GO" id="GO:0015813">
    <property type="term" value="P:L-glutamate transmembrane transport"/>
    <property type="evidence" value="ECO:0007669"/>
    <property type="project" value="UniProtKB-UniRule"/>
</dbReference>
<dbReference type="HAMAP" id="MF_02062">
    <property type="entry name" value="GltS"/>
    <property type="match status" value="1"/>
</dbReference>
<keyword evidence="1" id="KW-0406">Ion transport</keyword>
<keyword evidence="1" id="KW-0915">Sodium</keyword>
<proteinExistence type="inferred from homology"/>
<dbReference type="GO" id="GO:0005886">
    <property type="term" value="C:plasma membrane"/>
    <property type="evidence" value="ECO:0007669"/>
    <property type="project" value="UniProtKB-SubCell"/>
</dbReference>
<feature type="transmembrane region" description="Helical" evidence="1">
    <location>
        <begin position="6"/>
        <end position="23"/>
    </location>
</feature>
<accession>A0A090S0P3</accession>
<evidence type="ECO:0000313" key="3">
    <source>
        <dbReference type="EMBL" id="GAL21121.1"/>
    </source>
</evidence>
<dbReference type="Pfam" id="PF03616">
    <property type="entry name" value="Glt_symporter"/>
    <property type="match status" value="1"/>
</dbReference>
<keyword evidence="1" id="KW-0739">Sodium transport</keyword>
<keyword evidence="1" id="KW-0813">Transport</keyword>
<name>A0A090S0P3_9VIBR</name>
<dbReference type="InterPro" id="IPR004445">
    <property type="entry name" value="GltS"/>
</dbReference>
<feature type="transmembrane region" description="Helical" evidence="1">
    <location>
        <begin position="35"/>
        <end position="56"/>
    </location>
</feature>
<feature type="transmembrane region" description="Helical" evidence="1">
    <location>
        <begin position="243"/>
        <end position="264"/>
    </location>
</feature>
<feature type="transmembrane region" description="Helical" evidence="1">
    <location>
        <begin position="161"/>
        <end position="180"/>
    </location>
</feature>
<evidence type="ECO:0000256" key="1">
    <source>
        <dbReference type="HAMAP-Rule" id="MF_02062"/>
    </source>
</evidence>
<organism evidence="3 4">
    <name type="scientific">Vibrio maritimus</name>
    <dbReference type="NCBI Taxonomy" id="990268"/>
    <lineage>
        <taxon>Bacteria</taxon>
        <taxon>Pseudomonadati</taxon>
        <taxon>Pseudomonadota</taxon>
        <taxon>Gammaproteobacteria</taxon>
        <taxon>Vibrionales</taxon>
        <taxon>Vibrionaceae</taxon>
        <taxon>Vibrio</taxon>
    </lineage>
</organism>
<dbReference type="NCBIfam" id="TIGR00210">
    <property type="entry name" value="gltS"/>
    <property type="match status" value="1"/>
</dbReference>
<dbReference type="OrthoDB" id="4921038at2"/>
<evidence type="ECO:0000256" key="2">
    <source>
        <dbReference type="NCBIfam" id="TIGR00210"/>
    </source>
</evidence>